<feature type="region of interest" description="Disordered" evidence="4">
    <location>
        <begin position="387"/>
        <end position="415"/>
    </location>
</feature>
<feature type="domain" description="Peptidase M28" evidence="5">
    <location>
        <begin position="118"/>
        <end position="374"/>
    </location>
</feature>
<evidence type="ECO:0000259" key="5">
    <source>
        <dbReference type="Pfam" id="PF04389"/>
    </source>
</evidence>
<dbReference type="SUPFAM" id="SSF53187">
    <property type="entry name" value="Zn-dependent exopeptidases"/>
    <property type="match status" value="1"/>
</dbReference>
<accession>A0A8H7F697</accession>
<feature type="signal peptide" evidence="3">
    <location>
        <begin position="1"/>
        <end position="33"/>
    </location>
</feature>
<sequence length="415" mass="47223">MPSWLFGCCRVSLFCALWCLASTFLSLQASVLGERDLPQLSSDELSVLVTGVPDPIHKLDPANPNSHLSKILIPRAPGTENITLVRNYIVSTLKNLNWEVEVDEFTDETPIGKKRFANIIATKDPSASRRLVLSAHYDSKWFPDYPQNQFVGATDSAAPCAFMLDIAETLNPLLEDRIKRFEEGLIEEDDDDDIDDMTLQLVFFDGEEAFHSWTDTDSIYGARHLAQKWARTYRQHTKRRLLSVQETEISAVEHLILLDLLGAPNPLIKSYFADTRWMFDALVRIEQRLGDSGAFEYGEEKSMAPDSWQSWFLSRQNMNLGFGYLGDDHVPFLRQGVSVLHVIADPFPKVWHKLGDDRAALDLPTMRRWSLLLRVFLSEYLHLRPEVSGKGAESPSENLTPQPESHRYDKNISDL</sequence>
<dbReference type="InterPro" id="IPR037457">
    <property type="entry name" value="M28_QC"/>
</dbReference>
<comment type="caution">
    <text evidence="6">The sequence shown here is derived from an EMBL/GenBank/DDBJ whole genome shotgun (WGS) entry which is preliminary data.</text>
</comment>
<dbReference type="Proteomes" id="UP000629468">
    <property type="component" value="Unassembled WGS sequence"/>
</dbReference>
<dbReference type="GO" id="GO:0008233">
    <property type="term" value="F:peptidase activity"/>
    <property type="evidence" value="ECO:0007669"/>
    <property type="project" value="UniProtKB-KW"/>
</dbReference>
<feature type="compositionally biased region" description="Basic and acidic residues" evidence="4">
    <location>
        <begin position="404"/>
        <end position="415"/>
    </location>
</feature>
<dbReference type="EC" id="3.4.-.-" evidence="3"/>
<evidence type="ECO:0000256" key="3">
    <source>
        <dbReference type="RuleBase" id="RU361240"/>
    </source>
</evidence>
<name>A0A8H7F697_AGABI</name>
<keyword evidence="3" id="KW-0378">Hydrolase</keyword>
<protein>
    <recommendedName>
        <fullName evidence="3">Peptide hydrolase</fullName>
        <ecNumber evidence="3">3.4.-.-</ecNumber>
    </recommendedName>
</protein>
<keyword evidence="3" id="KW-0862">Zinc</keyword>
<gene>
    <name evidence="6" type="ORF">Agabi119p4_2908</name>
</gene>
<keyword evidence="3" id="KW-0645">Protease</keyword>
<feature type="chain" id="PRO_5034478600" description="Peptide hydrolase" evidence="3">
    <location>
        <begin position="34"/>
        <end position="415"/>
    </location>
</feature>
<reference evidence="6 7" key="1">
    <citation type="journal article" name="Sci. Rep.">
        <title>Telomere-to-telomere assembled and centromere annotated genomes of the two main subspecies of the button mushroom Agaricus bisporus reveal especially polymorphic chromosome ends.</title>
        <authorList>
            <person name="Sonnenberg A.S.M."/>
            <person name="Sedaghat-Telgerd N."/>
            <person name="Lavrijssen B."/>
            <person name="Ohm R.A."/>
            <person name="Hendrickx P.M."/>
            <person name="Scholtmeijer K."/>
            <person name="Baars J.J.P."/>
            <person name="van Peer A."/>
        </authorList>
    </citation>
    <scope>NUCLEOTIDE SEQUENCE [LARGE SCALE GENOMIC DNA]</scope>
    <source>
        <strain evidence="6 7">H119_p4</strain>
    </source>
</reference>
<dbReference type="Pfam" id="PF04389">
    <property type="entry name" value="Peptidase_M28"/>
    <property type="match status" value="1"/>
</dbReference>
<proteinExistence type="inferred from homology"/>
<evidence type="ECO:0000256" key="2">
    <source>
        <dbReference type="ARBA" id="ARBA00023315"/>
    </source>
</evidence>
<dbReference type="GO" id="GO:0016603">
    <property type="term" value="F:glutaminyl-peptide cyclotransferase activity"/>
    <property type="evidence" value="ECO:0007669"/>
    <property type="project" value="InterPro"/>
</dbReference>
<keyword evidence="1" id="KW-0808">Transferase</keyword>
<evidence type="ECO:0000313" key="6">
    <source>
        <dbReference type="EMBL" id="KAF7778563.1"/>
    </source>
</evidence>
<dbReference type="AlphaFoldDB" id="A0A8H7F697"/>
<comment type="similarity">
    <text evidence="3">Belongs to the peptidase M28 family.</text>
</comment>
<organism evidence="6 7">
    <name type="scientific">Agaricus bisporus var. burnettii</name>
    <dbReference type="NCBI Taxonomy" id="192524"/>
    <lineage>
        <taxon>Eukaryota</taxon>
        <taxon>Fungi</taxon>
        <taxon>Dikarya</taxon>
        <taxon>Basidiomycota</taxon>
        <taxon>Agaricomycotina</taxon>
        <taxon>Agaricomycetes</taxon>
        <taxon>Agaricomycetidae</taxon>
        <taxon>Agaricales</taxon>
        <taxon>Agaricineae</taxon>
        <taxon>Agaricaceae</taxon>
        <taxon>Agaricus</taxon>
    </lineage>
</organism>
<dbReference type="GO" id="GO:0006508">
    <property type="term" value="P:proteolysis"/>
    <property type="evidence" value="ECO:0007669"/>
    <property type="project" value="UniProtKB-KW"/>
</dbReference>
<dbReference type="CDD" id="cd03880">
    <property type="entry name" value="M28_QC_like"/>
    <property type="match status" value="1"/>
</dbReference>
<evidence type="ECO:0000256" key="4">
    <source>
        <dbReference type="SAM" id="MobiDB-lite"/>
    </source>
</evidence>
<dbReference type="InterPro" id="IPR040234">
    <property type="entry name" value="QC/QCL"/>
</dbReference>
<evidence type="ECO:0000313" key="7">
    <source>
        <dbReference type="Proteomes" id="UP000629468"/>
    </source>
</evidence>
<keyword evidence="3" id="KW-0479">Metal-binding</keyword>
<dbReference type="GO" id="GO:0008270">
    <property type="term" value="F:zinc ion binding"/>
    <property type="evidence" value="ECO:0007669"/>
    <property type="project" value="TreeGrafter"/>
</dbReference>
<dbReference type="FunFam" id="3.40.630.10:FF:000081">
    <property type="entry name" value="Peptide hydrolase"/>
    <property type="match status" value="1"/>
</dbReference>
<dbReference type="PANTHER" id="PTHR12283">
    <property type="entry name" value="GLUTAMINYL-PEPTIDE CYCLOTRANSFERASE"/>
    <property type="match status" value="1"/>
</dbReference>
<keyword evidence="2" id="KW-0012">Acyltransferase</keyword>
<dbReference type="InterPro" id="IPR007484">
    <property type="entry name" value="Peptidase_M28"/>
</dbReference>
<dbReference type="PANTHER" id="PTHR12283:SF6">
    <property type="entry name" value="GLUTAMINYL-PEPTIDE CYCLOTRANSFERASE-RELATED"/>
    <property type="match status" value="1"/>
</dbReference>
<keyword evidence="3" id="KW-0732">Signal</keyword>
<evidence type="ECO:0000256" key="1">
    <source>
        <dbReference type="ARBA" id="ARBA00022679"/>
    </source>
</evidence>
<dbReference type="EMBL" id="JABXXO010000004">
    <property type="protein sequence ID" value="KAF7778563.1"/>
    <property type="molecule type" value="Genomic_DNA"/>
</dbReference>
<dbReference type="Gene3D" id="3.40.630.10">
    <property type="entry name" value="Zn peptidases"/>
    <property type="match status" value="1"/>
</dbReference>